<evidence type="ECO:0000313" key="3">
    <source>
        <dbReference type="EnsemblProtists" id="EOD23316"/>
    </source>
</evidence>
<dbReference type="EnsemblProtists" id="EOD23316">
    <property type="protein sequence ID" value="EOD23316"/>
    <property type="gene ID" value="EMIHUDRAFT_255003"/>
</dbReference>
<organism evidence="3 4">
    <name type="scientific">Emiliania huxleyi (strain CCMP1516)</name>
    <dbReference type="NCBI Taxonomy" id="280463"/>
    <lineage>
        <taxon>Eukaryota</taxon>
        <taxon>Haptista</taxon>
        <taxon>Haptophyta</taxon>
        <taxon>Prymnesiophyceae</taxon>
        <taxon>Isochrysidales</taxon>
        <taxon>Noelaerhabdaceae</taxon>
        <taxon>Emiliania</taxon>
    </lineage>
</organism>
<dbReference type="RefSeq" id="XP_005775745.1">
    <property type="nucleotide sequence ID" value="XM_005775688.1"/>
</dbReference>
<dbReference type="Proteomes" id="UP000013827">
    <property type="component" value="Unassembled WGS sequence"/>
</dbReference>
<feature type="region of interest" description="Disordered" evidence="1">
    <location>
        <begin position="423"/>
        <end position="484"/>
    </location>
</feature>
<feature type="compositionally biased region" description="Basic residues" evidence="1">
    <location>
        <begin position="400"/>
        <end position="409"/>
    </location>
</feature>
<feature type="compositionally biased region" description="Basic and acidic residues" evidence="1">
    <location>
        <begin position="313"/>
        <end position="339"/>
    </location>
</feature>
<evidence type="ECO:0000256" key="1">
    <source>
        <dbReference type="SAM" id="MobiDB-lite"/>
    </source>
</evidence>
<evidence type="ECO:0000259" key="2">
    <source>
        <dbReference type="Pfam" id="PF14216"/>
    </source>
</evidence>
<dbReference type="KEGG" id="ehx:EMIHUDRAFT_255003"/>
<keyword evidence="4" id="KW-1185">Reference proteome</keyword>
<dbReference type="Pfam" id="PF14216">
    <property type="entry name" value="DUF4326"/>
    <property type="match status" value="1"/>
</dbReference>
<reference evidence="4" key="1">
    <citation type="journal article" date="2013" name="Nature">
        <title>Pan genome of the phytoplankton Emiliania underpins its global distribution.</title>
        <authorList>
            <person name="Read B.A."/>
            <person name="Kegel J."/>
            <person name="Klute M.J."/>
            <person name="Kuo A."/>
            <person name="Lefebvre S.C."/>
            <person name="Maumus F."/>
            <person name="Mayer C."/>
            <person name="Miller J."/>
            <person name="Monier A."/>
            <person name="Salamov A."/>
            <person name="Young J."/>
            <person name="Aguilar M."/>
            <person name="Claverie J.M."/>
            <person name="Frickenhaus S."/>
            <person name="Gonzalez K."/>
            <person name="Herman E.K."/>
            <person name="Lin Y.C."/>
            <person name="Napier J."/>
            <person name="Ogata H."/>
            <person name="Sarno A.F."/>
            <person name="Shmutz J."/>
            <person name="Schroeder D."/>
            <person name="de Vargas C."/>
            <person name="Verret F."/>
            <person name="von Dassow P."/>
            <person name="Valentin K."/>
            <person name="Van de Peer Y."/>
            <person name="Wheeler G."/>
            <person name="Dacks J.B."/>
            <person name="Delwiche C.F."/>
            <person name="Dyhrman S.T."/>
            <person name="Glockner G."/>
            <person name="John U."/>
            <person name="Richards T."/>
            <person name="Worden A.Z."/>
            <person name="Zhang X."/>
            <person name="Grigoriev I.V."/>
            <person name="Allen A.E."/>
            <person name="Bidle K."/>
            <person name="Borodovsky M."/>
            <person name="Bowler C."/>
            <person name="Brownlee C."/>
            <person name="Cock J.M."/>
            <person name="Elias M."/>
            <person name="Gladyshev V.N."/>
            <person name="Groth M."/>
            <person name="Guda C."/>
            <person name="Hadaegh A."/>
            <person name="Iglesias-Rodriguez M.D."/>
            <person name="Jenkins J."/>
            <person name="Jones B.M."/>
            <person name="Lawson T."/>
            <person name="Leese F."/>
            <person name="Lindquist E."/>
            <person name="Lobanov A."/>
            <person name="Lomsadze A."/>
            <person name="Malik S.B."/>
            <person name="Marsh M.E."/>
            <person name="Mackinder L."/>
            <person name="Mock T."/>
            <person name="Mueller-Roeber B."/>
            <person name="Pagarete A."/>
            <person name="Parker M."/>
            <person name="Probert I."/>
            <person name="Quesneville H."/>
            <person name="Raines C."/>
            <person name="Rensing S.A."/>
            <person name="Riano-Pachon D.M."/>
            <person name="Richier S."/>
            <person name="Rokitta S."/>
            <person name="Shiraiwa Y."/>
            <person name="Soanes D.M."/>
            <person name="van der Giezen M."/>
            <person name="Wahlund T.M."/>
            <person name="Williams B."/>
            <person name="Wilson W."/>
            <person name="Wolfe G."/>
            <person name="Wurch L.L."/>
        </authorList>
    </citation>
    <scope>NUCLEOTIDE SEQUENCE</scope>
</reference>
<proteinExistence type="predicted"/>
<feature type="region of interest" description="Disordered" evidence="1">
    <location>
        <begin position="375"/>
        <end position="409"/>
    </location>
</feature>
<name>A0A0D3JII1_EMIH1</name>
<feature type="region of interest" description="Disordered" evidence="1">
    <location>
        <begin position="313"/>
        <end position="348"/>
    </location>
</feature>
<feature type="region of interest" description="Disordered" evidence="1">
    <location>
        <begin position="125"/>
        <end position="198"/>
    </location>
</feature>
<sequence length="484" mass="53124">MGTNMNTLLRQMGASNPDGTRRVALWALSSTGLPKRDIPRALADFASVGYLCEETHGVRGDRRSEIAGVMVCIDPRQLRFLNVGQRKQRHRVVRTGRILRVRLGIMGATADDDFDVMACYMPTRGAQRRGGQESSEASRQRRDTSGGAHSGGQGDAEPSIRVVVAGSRRAETRDTGADTVPRPLPVNIMRGTGLGNPFPMGKRGTDEALRDQVCEAFDTWLRLRTVPASAVWDTRSTPALIRQANGQPFSQEIAPRRSDEARTGNDAVVAMRAALNGRGNAKVVRLGCSPSCREGRLCHGDSLAAMARELIGVRDERRREGQQRGDAPKPRKPRADKGVPRGPRALKGTKAYQIGHLSLLRFRLGRERQVSQRTLDAVREAQGAGVEPWNTADSQGSQRAPRKGQRNRRAARRFLDRLRFELLQGGSGGDGHRHPEDANDGDEDGERSEDEEMPDRTTEPGPSEQPPETGHPNEKAARQTTNLQ</sequence>
<feature type="compositionally biased region" description="Acidic residues" evidence="1">
    <location>
        <begin position="438"/>
        <end position="453"/>
    </location>
</feature>
<protein>
    <recommendedName>
        <fullName evidence="2">DUF4326 domain-containing protein</fullName>
    </recommendedName>
</protein>
<evidence type="ECO:0000313" key="4">
    <source>
        <dbReference type="Proteomes" id="UP000013827"/>
    </source>
</evidence>
<dbReference type="AlphaFoldDB" id="A0A0D3JII1"/>
<accession>A0A0D3JII1</accession>
<reference evidence="3" key="2">
    <citation type="submission" date="2024-10" db="UniProtKB">
        <authorList>
            <consortium name="EnsemblProtists"/>
        </authorList>
    </citation>
    <scope>IDENTIFICATION</scope>
</reference>
<dbReference type="HOGENOM" id="CLU_564337_0_0_1"/>
<dbReference type="PaxDb" id="2903-EOD23316"/>
<dbReference type="GeneID" id="17268863"/>
<dbReference type="InterPro" id="IPR025475">
    <property type="entry name" value="DUF4326"/>
</dbReference>
<feature type="domain" description="DUF4326" evidence="2">
    <location>
        <begin position="185"/>
        <end position="304"/>
    </location>
</feature>